<dbReference type="EMBL" id="CAWYQH010000002">
    <property type="protein sequence ID" value="CAK8673397.1"/>
    <property type="molecule type" value="Genomic_DNA"/>
</dbReference>
<gene>
    <name evidence="1" type="ORF">CVLEPA_LOCUS3190</name>
</gene>
<name>A0ABP0F544_CLALP</name>
<comment type="caution">
    <text evidence="1">The sequence shown here is derived from an EMBL/GenBank/DDBJ whole genome shotgun (WGS) entry which is preliminary data.</text>
</comment>
<protein>
    <submittedName>
        <fullName evidence="1">Uncharacterized protein</fullName>
    </submittedName>
</protein>
<reference evidence="1 2" key="1">
    <citation type="submission" date="2024-02" db="EMBL/GenBank/DDBJ databases">
        <authorList>
            <person name="Daric V."/>
            <person name="Darras S."/>
        </authorList>
    </citation>
    <scope>NUCLEOTIDE SEQUENCE [LARGE SCALE GENOMIC DNA]</scope>
</reference>
<proteinExistence type="predicted"/>
<organism evidence="1 2">
    <name type="scientific">Clavelina lepadiformis</name>
    <name type="common">Light-bulb sea squirt</name>
    <name type="synonym">Ascidia lepadiformis</name>
    <dbReference type="NCBI Taxonomy" id="159417"/>
    <lineage>
        <taxon>Eukaryota</taxon>
        <taxon>Metazoa</taxon>
        <taxon>Chordata</taxon>
        <taxon>Tunicata</taxon>
        <taxon>Ascidiacea</taxon>
        <taxon>Aplousobranchia</taxon>
        <taxon>Clavelinidae</taxon>
        <taxon>Clavelina</taxon>
    </lineage>
</organism>
<evidence type="ECO:0000313" key="1">
    <source>
        <dbReference type="EMBL" id="CAK8673397.1"/>
    </source>
</evidence>
<sequence>MVYKSKISTVIRVAHQDKREQHCLKIQSSIPEQVATSCLKITTSHGDVTLLSRTERDKFNIAPTKNSHQLL</sequence>
<dbReference type="Proteomes" id="UP001642483">
    <property type="component" value="Unassembled WGS sequence"/>
</dbReference>
<evidence type="ECO:0000313" key="2">
    <source>
        <dbReference type="Proteomes" id="UP001642483"/>
    </source>
</evidence>
<keyword evidence="2" id="KW-1185">Reference proteome</keyword>
<accession>A0ABP0F544</accession>